<comment type="similarity">
    <text evidence="1">Belongs to the UPF0357 family.</text>
</comment>
<sequence length="138" mass="15749">SWSYYYDSDGNSRVKSHHVLLLSVIIAALVIFHFRHKIAEAHDRYRTRRRSGGYLGLSGFQDDIERGLTSSTFDLEQNIASSDSRLGLLEAATQEITRIMRREGLTFDQARLAYTQRQLDSNGIDKDGVPRDPKLVTF</sequence>
<keyword evidence="3" id="KW-0812">Transmembrane</keyword>
<feature type="non-terminal residue" evidence="4">
    <location>
        <position position="1"/>
    </location>
</feature>
<proteinExistence type="inferred from homology"/>
<gene>
    <name evidence="4" type="ORF">CANTADRAFT_39643</name>
</gene>
<dbReference type="PANTHER" id="PTHR28023">
    <property type="entry name" value="UPF0357 PROTEIN YCL012C"/>
    <property type="match status" value="1"/>
</dbReference>
<keyword evidence="5" id="KW-1185">Reference proteome</keyword>
<dbReference type="GeneID" id="30982949"/>
<dbReference type="RefSeq" id="XP_020067174.1">
    <property type="nucleotide sequence ID" value="XM_020208813.1"/>
</dbReference>
<reference evidence="5" key="1">
    <citation type="submission" date="2016-05" db="EMBL/GenBank/DDBJ databases">
        <title>Comparative genomics of biotechnologically important yeasts.</title>
        <authorList>
            <consortium name="DOE Joint Genome Institute"/>
            <person name="Riley R."/>
            <person name="Haridas S."/>
            <person name="Wolfe K.H."/>
            <person name="Lopes M.R."/>
            <person name="Hittinger C.T."/>
            <person name="Goker M."/>
            <person name="Salamov A."/>
            <person name="Wisecaver J."/>
            <person name="Long T.M."/>
            <person name="Aerts A.L."/>
            <person name="Barry K."/>
            <person name="Choi C."/>
            <person name="Clum A."/>
            <person name="Coughlan A.Y."/>
            <person name="Deshpande S."/>
            <person name="Douglass A.P."/>
            <person name="Hanson S.J."/>
            <person name="Klenk H.-P."/>
            <person name="Labutti K."/>
            <person name="Lapidus A."/>
            <person name="Lindquist E."/>
            <person name="Lipzen A."/>
            <person name="Meier-Kolthoff J.P."/>
            <person name="Ohm R.A."/>
            <person name="Otillar R.P."/>
            <person name="Pangilinan J."/>
            <person name="Peng Y."/>
            <person name="Rokas A."/>
            <person name="Rosa C.A."/>
            <person name="Scheuner C."/>
            <person name="Sibirny A.A."/>
            <person name="Slot J.C."/>
            <person name="Stielow J.B."/>
            <person name="Sun H."/>
            <person name="Kurtzman C.P."/>
            <person name="Blackwell M."/>
            <person name="Grigoriev I.V."/>
            <person name="Jeffries T.W."/>
        </authorList>
    </citation>
    <scope>NUCLEOTIDE SEQUENCE [LARGE SCALE GENOMIC DNA]</scope>
    <source>
        <strain evidence="5">NRRL Y-17324</strain>
    </source>
</reference>
<evidence type="ECO:0000256" key="1">
    <source>
        <dbReference type="ARBA" id="ARBA00008325"/>
    </source>
</evidence>
<dbReference type="PANTHER" id="PTHR28023:SF1">
    <property type="entry name" value="UPF0357 PROTEIN YCL012C"/>
    <property type="match status" value="1"/>
</dbReference>
<dbReference type="OrthoDB" id="447314at2759"/>
<evidence type="ECO:0000256" key="2">
    <source>
        <dbReference type="ARBA" id="ARBA00022729"/>
    </source>
</evidence>
<keyword evidence="2" id="KW-0732">Signal</keyword>
<dbReference type="InterPro" id="IPR018559">
    <property type="entry name" value="DUF2015"/>
</dbReference>
<organism evidence="4 5">
    <name type="scientific">Suhomyces tanzawaensis NRRL Y-17324</name>
    <dbReference type="NCBI Taxonomy" id="984487"/>
    <lineage>
        <taxon>Eukaryota</taxon>
        <taxon>Fungi</taxon>
        <taxon>Dikarya</taxon>
        <taxon>Ascomycota</taxon>
        <taxon>Saccharomycotina</taxon>
        <taxon>Pichiomycetes</taxon>
        <taxon>Debaryomycetaceae</taxon>
        <taxon>Suhomyces</taxon>
    </lineage>
</organism>
<dbReference type="AlphaFoldDB" id="A0A1E4SRL5"/>
<dbReference type="Pfam" id="PF09435">
    <property type="entry name" value="DUF2015"/>
    <property type="match status" value="1"/>
</dbReference>
<feature type="non-terminal residue" evidence="4">
    <location>
        <position position="138"/>
    </location>
</feature>
<protein>
    <submittedName>
        <fullName evidence="4">Uncharacterized protein</fullName>
    </submittedName>
</protein>
<feature type="transmembrane region" description="Helical" evidence="3">
    <location>
        <begin position="16"/>
        <end position="34"/>
    </location>
</feature>
<evidence type="ECO:0000313" key="5">
    <source>
        <dbReference type="Proteomes" id="UP000094285"/>
    </source>
</evidence>
<accession>A0A1E4SRL5</accession>
<keyword evidence="3" id="KW-1133">Transmembrane helix</keyword>
<evidence type="ECO:0000256" key="3">
    <source>
        <dbReference type="SAM" id="Phobius"/>
    </source>
</evidence>
<keyword evidence="3" id="KW-0472">Membrane</keyword>
<dbReference type="Proteomes" id="UP000094285">
    <property type="component" value="Unassembled WGS sequence"/>
</dbReference>
<name>A0A1E4SRL5_9ASCO</name>
<evidence type="ECO:0000313" key="4">
    <source>
        <dbReference type="EMBL" id="ODV82052.1"/>
    </source>
</evidence>
<dbReference type="EMBL" id="KV453909">
    <property type="protein sequence ID" value="ODV82052.1"/>
    <property type="molecule type" value="Genomic_DNA"/>
</dbReference>